<dbReference type="SUPFAM" id="SSF90229">
    <property type="entry name" value="CCCH zinc finger"/>
    <property type="match status" value="3"/>
</dbReference>
<keyword evidence="1 5" id="KW-0479">Metal-binding</keyword>
<evidence type="ECO:0000256" key="6">
    <source>
        <dbReference type="SAM" id="MobiDB-lite"/>
    </source>
</evidence>
<comment type="caution">
    <text evidence="8">The sequence shown here is derived from an EMBL/GenBank/DDBJ whole genome shotgun (WGS) entry which is preliminary data.</text>
</comment>
<keyword evidence="4 5" id="KW-0862">Zinc</keyword>
<feature type="domain" description="C3H1-type" evidence="7">
    <location>
        <begin position="74"/>
        <end position="102"/>
    </location>
</feature>
<keyword evidence="3 5" id="KW-0863">Zinc-finger</keyword>
<feature type="compositionally biased region" description="Polar residues" evidence="6">
    <location>
        <begin position="165"/>
        <end position="198"/>
    </location>
</feature>
<feature type="compositionally biased region" description="Polar residues" evidence="6">
    <location>
        <begin position="116"/>
        <end position="127"/>
    </location>
</feature>
<dbReference type="PROSITE" id="PS50103">
    <property type="entry name" value="ZF_C3H1"/>
    <property type="match status" value="3"/>
</dbReference>
<dbReference type="OrthoDB" id="410307at2759"/>
<dbReference type="InterPro" id="IPR000571">
    <property type="entry name" value="Znf_CCCH"/>
</dbReference>
<feature type="zinc finger region" description="C3H1-type" evidence="5">
    <location>
        <begin position="74"/>
        <end position="102"/>
    </location>
</feature>
<feature type="domain" description="C3H1-type" evidence="7">
    <location>
        <begin position="19"/>
        <end position="46"/>
    </location>
</feature>
<evidence type="ECO:0000256" key="1">
    <source>
        <dbReference type="ARBA" id="ARBA00022723"/>
    </source>
</evidence>
<dbReference type="Gene3D" id="4.10.1000.10">
    <property type="entry name" value="Zinc finger, CCCH-type"/>
    <property type="match status" value="3"/>
</dbReference>
<organism evidence="8 9">
    <name type="scientific">Carnegiea gigantea</name>
    <dbReference type="NCBI Taxonomy" id="171969"/>
    <lineage>
        <taxon>Eukaryota</taxon>
        <taxon>Viridiplantae</taxon>
        <taxon>Streptophyta</taxon>
        <taxon>Embryophyta</taxon>
        <taxon>Tracheophyta</taxon>
        <taxon>Spermatophyta</taxon>
        <taxon>Magnoliopsida</taxon>
        <taxon>eudicotyledons</taxon>
        <taxon>Gunneridae</taxon>
        <taxon>Pentapetalae</taxon>
        <taxon>Caryophyllales</taxon>
        <taxon>Cactineae</taxon>
        <taxon>Cactaceae</taxon>
        <taxon>Cactoideae</taxon>
        <taxon>Echinocereeae</taxon>
        <taxon>Carnegiea</taxon>
    </lineage>
</organism>
<dbReference type="InterPro" id="IPR036855">
    <property type="entry name" value="Znf_CCCH_sf"/>
</dbReference>
<feature type="region of interest" description="Disordered" evidence="6">
    <location>
        <begin position="165"/>
        <end position="212"/>
    </location>
</feature>
<evidence type="ECO:0000313" key="8">
    <source>
        <dbReference type="EMBL" id="KAJ8452790.1"/>
    </source>
</evidence>
<keyword evidence="9" id="KW-1185">Reference proteome</keyword>
<sequence>MDHFDSHKPPRSSISASSKNRTEMCRDFRRGECRRGEACTFVHSFADGRNVLDRRRSVGGGGVDRNQNEVNASLPRRSICRFFNFDGTCPYGNQCRFEHRGFQRSEENQDTHRESSAINIEPTDSNVRTNPRFKTRLCKIWMTLNTCGYGAYCTFAHGQAELVQSPSSTGSEFRNSSTAPRTSNEDASPSNTGNQTVEQKGPQKMQWKTGKKIAGIYGDWPGDVD</sequence>
<gene>
    <name evidence="8" type="ORF">Cgig2_014553</name>
</gene>
<dbReference type="Pfam" id="PF00642">
    <property type="entry name" value="zf-CCCH"/>
    <property type="match status" value="3"/>
</dbReference>
<reference evidence="8" key="1">
    <citation type="submission" date="2022-04" db="EMBL/GenBank/DDBJ databases">
        <title>Carnegiea gigantea Genome sequencing and assembly v2.</title>
        <authorList>
            <person name="Copetti D."/>
            <person name="Sanderson M.J."/>
            <person name="Burquez A."/>
            <person name="Wojciechowski M.F."/>
        </authorList>
    </citation>
    <scope>NUCLEOTIDE SEQUENCE</scope>
    <source>
        <strain evidence="8">SGP5-SGP5p</strain>
        <tissue evidence="8">Aerial part</tissue>
    </source>
</reference>
<feature type="zinc finger region" description="C3H1-type" evidence="5">
    <location>
        <begin position="132"/>
        <end position="160"/>
    </location>
</feature>
<evidence type="ECO:0000256" key="4">
    <source>
        <dbReference type="ARBA" id="ARBA00022833"/>
    </source>
</evidence>
<dbReference type="PANTHER" id="PTHR12547">
    <property type="entry name" value="CCCH ZINC FINGER/TIS11-RELATED"/>
    <property type="match status" value="1"/>
</dbReference>
<keyword evidence="2" id="KW-0677">Repeat</keyword>
<dbReference type="Proteomes" id="UP001153076">
    <property type="component" value="Unassembled WGS sequence"/>
</dbReference>
<feature type="zinc finger region" description="C3H1-type" evidence="5">
    <location>
        <begin position="19"/>
        <end position="46"/>
    </location>
</feature>
<dbReference type="InterPro" id="IPR045877">
    <property type="entry name" value="ZFP36-like"/>
</dbReference>
<dbReference type="AlphaFoldDB" id="A0A9Q1QUJ6"/>
<protein>
    <recommendedName>
        <fullName evidence="7">C3H1-type domain-containing protein</fullName>
    </recommendedName>
</protein>
<accession>A0A9Q1QUJ6</accession>
<feature type="region of interest" description="Disordered" evidence="6">
    <location>
        <begin position="1"/>
        <end position="21"/>
    </location>
</feature>
<dbReference type="SMART" id="SM00356">
    <property type="entry name" value="ZnF_C3H1"/>
    <property type="match status" value="3"/>
</dbReference>
<evidence type="ECO:0000313" key="9">
    <source>
        <dbReference type="Proteomes" id="UP001153076"/>
    </source>
</evidence>
<feature type="region of interest" description="Disordered" evidence="6">
    <location>
        <begin position="104"/>
        <end position="127"/>
    </location>
</feature>
<evidence type="ECO:0000256" key="3">
    <source>
        <dbReference type="ARBA" id="ARBA00022771"/>
    </source>
</evidence>
<evidence type="ECO:0000256" key="5">
    <source>
        <dbReference type="PROSITE-ProRule" id="PRU00723"/>
    </source>
</evidence>
<dbReference type="GO" id="GO:0008270">
    <property type="term" value="F:zinc ion binding"/>
    <property type="evidence" value="ECO:0007669"/>
    <property type="project" value="UniProtKB-KW"/>
</dbReference>
<evidence type="ECO:0000259" key="7">
    <source>
        <dbReference type="PROSITE" id="PS50103"/>
    </source>
</evidence>
<evidence type="ECO:0000256" key="2">
    <source>
        <dbReference type="ARBA" id="ARBA00022737"/>
    </source>
</evidence>
<dbReference type="EMBL" id="JAKOGI010000002">
    <property type="protein sequence ID" value="KAJ8452790.1"/>
    <property type="molecule type" value="Genomic_DNA"/>
</dbReference>
<name>A0A9Q1QUJ6_9CARY</name>
<dbReference type="GO" id="GO:0003729">
    <property type="term" value="F:mRNA binding"/>
    <property type="evidence" value="ECO:0007669"/>
    <property type="project" value="InterPro"/>
</dbReference>
<feature type="compositionally biased region" description="Basic and acidic residues" evidence="6">
    <location>
        <begin position="104"/>
        <end position="115"/>
    </location>
</feature>
<feature type="domain" description="C3H1-type" evidence="7">
    <location>
        <begin position="132"/>
        <end position="160"/>
    </location>
</feature>
<proteinExistence type="predicted"/>